<comment type="subcellular location">
    <subcellularLocation>
        <location evidence="1">Nucleus</location>
    </subcellularLocation>
</comment>
<dbReference type="EMBL" id="JAOAOG010000103">
    <property type="protein sequence ID" value="KAJ6248886.1"/>
    <property type="molecule type" value="Genomic_DNA"/>
</dbReference>
<organism evidence="5 6">
    <name type="scientific">Anaeramoeba flamelloides</name>
    <dbReference type="NCBI Taxonomy" id="1746091"/>
    <lineage>
        <taxon>Eukaryota</taxon>
        <taxon>Metamonada</taxon>
        <taxon>Anaeramoebidae</taxon>
        <taxon>Anaeramoeba</taxon>
    </lineage>
</organism>
<evidence type="ECO:0000259" key="4">
    <source>
        <dbReference type="Pfam" id="PF00808"/>
    </source>
</evidence>
<evidence type="ECO:0000313" key="6">
    <source>
        <dbReference type="Proteomes" id="UP001150062"/>
    </source>
</evidence>
<reference evidence="5" key="1">
    <citation type="submission" date="2022-08" db="EMBL/GenBank/DDBJ databases">
        <title>Novel sulfate-reducing endosymbionts in the free-living metamonad Anaeramoeba.</title>
        <authorList>
            <person name="Jerlstrom-Hultqvist J."/>
            <person name="Cepicka I."/>
            <person name="Gallot-Lavallee L."/>
            <person name="Salas-Leiva D."/>
            <person name="Curtis B.A."/>
            <person name="Zahonova K."/>
            <person name="Pipaliya S."/>
            <person name="Dacks J."/>
            <person name="Roger A.J."/>
        </authorList>
    </citation>
    <scope>NUCLEOTIDE SEQUENCE</scope>
    <source>
        <strain evidence="5">Schooner1</strain>
    </source>
</reference>
<dbReference type="InterPro" id="IPR009072">
    <property type="entry name" value="Histone-fold"/>
</dbReference>
<dbReference type="Proteomes" id="UP001150062">
    <property type="component" value="Unassembled WGS sequence"/>
</dbReference>
<proteinExistence type="predicted"/>
<sequence length="240" mass="27630">MSNSESEDGFDSDSDEEKLPFRRVAQLMRQILPREIRCSTQIKELVVDCCTEFVHLVSAQASEICLKSKKKIISGDHVVSSVKELGFPKYTKQLLIEKKKYQTFSTHKRRLKKKRSLDVSDKKREKLQREQERLFNNARMNFEMNEPNQNQPSEILPSNTQVNFEFGNDILTTPTTITNTNTTTTTTTNNNTNTQNNPNNTQNKTRNPKITTKRDSSTLESVQEGGGKIRRTLQKENKNN</sequence>
<dbReference type="PANTHER" id="PTHR46138">
    <property type="entry name" value="PROTEIN DR1"/>
    <property type="match status" value="1"/>
</dbReference>
<evidence type="ECO:0000256" key="3">
    <source>
        <dbReference type="SAM" id="MobiDB-lite"/>
    </source>
</evidence>
<gene>
    <name evidence="5" type="ORF">M0813_00039</name>
</gene>
<evidence type="ECO:0000256" key="2">
    <source>
        <dbReference type="ARBA" id="ARBA00023242"/>
    </source>
</evidence>
<accession>A0ABQ8YW69</accession>
<keyword evidence="2" id="KW-0539">Nucleus</keyword>
<dbReference type="InterPro" id="IPR003958">
    <property type="entry name" value="CBFA_NFYB_domain"/>
</dbReference>
<dbReference type="CDD" id="cd22905">
    <property type="entry name" value="HFD_Dr1"/>
    <property type="match status" value="1"/>
</dbReference>
<feature type="region of interest" description="Disordered" evidence="3">
    <location>
        <begin position="171"/>
        <end position="240"/>
    </location>
</feature>
<name>A0ABQ8YW69_9EUKA</name>
<protein>
    <submittedName>
        <fullName evidence="5">Protein dr1</fullName>
    </submittedName>
</protein>
<evidence type="ECO:0000313" key="5">
    <source>
        <dbReference type="EMBL" id="KAJ6248886.1"/>
    </source>
</evidence>
<feature type="compositionally biased region" description="Low complexity" evidence="3">
    <location>
        <begin position="172"/>
        <end position="203"/>
    </location>
</feature>
<keyword evidence="6" id="KW-1185">Reference proteome</keyword>
<comment type="caution">
    <text evidence="5">The sequence shown here is derived from an EMBL/GenBank/DDBJ whole genome shotgun (WGS) entry which is preliminary data.</text>
</comment>
<dbReference type="SUPFAM" id="SSF47113">
    <property type="entry name" value="Histone-fold"/>
    <property type="match status" value="1"/>
</dbReference>
<dbReference type="InterPro" id="IPR042225">
    <property type="entry name" value="Ncb2"/>
</dbReference>
<feature type="domain" description="Transcription factor CBF/NF-Y/archaeal histone" evidence="4">
    <location>
        <begin position="18"/>
        <end position="81"/>
    </location>
</feature>
<dbReference type="Pfam" id="PF00808">
    <property type="entry name" value="CBFD_NFYB_HMF"/>
    <property type="match status" value="1"/>
</dbReference>
<evidence type="ECO:0000256" key="1">
    <source>
        <dbReference type="ARBA" id="ARBA00004123"/>
    </source>
</evidence>
<dbReference type="Gene3D" id="1.10.20.10">
    <property type="entry name" value="Histone, subunit A"/>
    <property type="match status" value="1"/>
</dbReference>
<dbReference type="PANTHER" id="PTHR46138:SF1">
    <property type="entry name" value="PROTEIN DR1"/>
    <property type="match status" value="1"/>
</dbReference>